<sequence>MALTNNEKVLRGLDQLLEGMRPWVDMRMSAQVPAGKDWVELIAAEDAAKFGTAKTYSRDDVRFLLRMITERWKVFEKDLSRPQSALASELRETANAAHHGQKFSSDDTYRALDTIERLLTVIGAGDEADAAAKLRMEHQREVFERQTRNRLTREAQAVKVAGMQAGTAIKPWREVIRPHADVIRGQFSAAEFAADLYAVAHGHTAAPEYLNPAEFFSRTYLTSGLSDLLTRALKRISGDPGASPVINLQTQFGGGKTHSMLALYHLFSDGLTTSALPQAVQDVVHASLPTAEGDPLKSLDVKRATLVGTKLSPSQPIPKNDGTQVRTLWGELAWQLGDREAFDRVAMADATGTDPGDALDAVVRDVVASGKSVLILIDEWVAYARQLVGRDDLPGGTFATQHTFAQHLTEMAKSIPGVMLVVSIPASDSLDNGGGGSALEVGGPNGHVALETLQHTIGRNADDWRPANNIESFEIVRRRLFEEPDAVALADIAAVAKQYVKYYQENTGFFPRETTTGAYEQRIRAAYPIHPELFDRLYEDWSTLPKFQRTRGVLRLMSVVINSLWVANDTTPLITPGAVPVHDTQVFSEITKYLDDNWKPVVDKDVDGEGATPVQIDRERPSFGQRALTRRLARSVFMATVPTLRSAHKGVDIQQLRLGTAVPGDVINHIGDARALLGQRATYFYEDGDRSWYDLAASVSRVAADRAAGYSEADVHATIVERLKATEKASKASFGTVHAAPLDTGDILDSEVLKLVVLHPKFTWGKDASAATDFAARLLREAGTGQRQRRNMLVMVAADRDTYPELDGVVREYRAWKSIADEAEELELSAQQRKQSVTRARQLDAAVDDRVRAAFTAALIPTELPGQKPTISFTRIAKDGGSLAERVTAALKAKGWITPVLGATLVRMALEGALANAWGKGHVRFGDLWSWYTQYPYLKRLPNRQVLEQAVLGAADVLLWQQDAFALADGHDEATDEYQNLWMHGDKPDPSFVTDDTLLVQPARAVAQRARVVATPPIEPVTSADDGNSSEGNSPSPSPAAVTSTPGPGSQPSTPPAKRVTRRFWGVKALNSDRPAADFANIQQEVLAHLEAADGVTLEVRIEITASTPDGFTEQQVRTVRENAAQLKFEDTGFEEN</sequence>
<evidence type="ECO:0000259" key="2">
    <source>
        <dbReference type="Pfam" id="PF18731"/>
    </source>
</evidence>
<dbReference type="InterPro" id="IPR007555">
    <property type="entry name" value="DUF499"/>
</dbReference>
<proteinExistence type="predicted"/>
<name>A0A3M8WHR6_9ACTN</name>
<feature type="domain" description="Swt1-like HEPN" evidence="2">
    <location>
        <begin position="11"/>
        <end position="123"/>
    </location>
</feature>
<protein>
    <submittedName>
        <fullName evidence="3">DUF499 domain-containing protein</fullName>
    </submittedName>
</protein>
<evidence type="ECO:0000313" key="3">
    <source>
        <dbReference type="EMBL" id="RNG28910.1"/>
    </source>
</evidence>
<feature type="region of interest" description="Disordered" evidence="1">
    <location>
        <begin position="1011"/>
        <end position="1060"/>
    </location>
</feature>
<accession>A0A3M8WHR6</accession>
<feature type="compositionally biased region" description="Low complexity" evidence="1">
    <location>
        <begin position="1027"/>
        <end position="1052"/>
    </location>
</feature>
<evidence type="ECO:0000313" key="4">
    <source>
        <dbReference type="Proteomes" id="UP000275401"/>
    </source>
</evidence>
<evidence type="ECO:0000256" key="1">
    <source>
        <dbReference type="SAM" id="MobiDB-lite"/>
    </source>
</evidence>
<reference evidence="3 4" key="1">
    <citation type="submission" date="2018-11" db="EMBL/GenBank/DDBJ databases">
        <title>The Potential of Streptomyces as Biocontrol Agents against the Tomato grey mould, Botrytis cinerea (Gray mold) Frontiers in Microbiology.</title>
        <authorList>
            <person name="Li D."/>
        </authorList>
    </citation>
    <scope>NUCLEOTIDE SEQUENCE [LARGE SCALE GENOMIC DNA]</scope>
    <source>
        <strain evidence="3 4">NEAU-LD23</strain>
    </source>
</reference>
<organism evidence="3 4">
    <name type="scientific">Streptomyces botrytidirepellens</name>
    <dbReference type="NCBI Taxonomy" id="2486417"/>
    <lineage>
        <taxon>Bacteria</taxon>
        <taxon>Bacillati</taxon>
        <taxon>Actinomycetota</taxon>
        <taxon>Actinomycetes</taxon>
        <taxon>Kitasatosporales</taxon>
        <taxon>Streptomycetaceae</taxon>
        <taxon>Streptomyces</taxon>
    </lineage>
</organism>
<dbReference type="Proteomes" id="UP000275401">
    <property type="component" value="Unassembled WGS sequence"/>
</dbReference>
<dbReference type="RefSeq" id="WP_123099817.1">
    <property type="nucleotide sequence ID" value="NZ_RIBZ01000153.1"/>
</dbReference>
<dbReference type="EMBL" id="RIBZ01000153">
    <property type="protein sequence ID" value="RNG28910.1"/>
    <property type="molecule type" value="Genomic_DNA"/>
</dbReference>
<dbReference type="InterPro" id="IPR041650">
    <property type="entry name" value="HEPN_Swt1"/>
</dbReference>
<dbReference type="AlphaFoldDB" id="A0A3M8WHR6"/>
<keyword evidence="4" id="KW-1185">Reference proteome</keyword>
<dbReference type="Pfam" id="PF04465">
    <property type="entry name" value="DUF499"/>
    <property type="match status" value="1"/>
</dbReference>
<dbReference type="Pfam" id="PF18731">
    <property type="entry name" value="HEPN_Swt1"/>
    <property type="match status" value="1"/>
</dbReference>
<comment type="caution">
    <text evidence="3">The sequence shown here is derived from an EMBL/GenBank/DDBJ whole genome shotgun (WGS) entry which is preliminary data.</text>
</comment>
<gene>
    <name evidence="3" type="ORF">EEJ42_11295</name>
</gene>